<evidence type="ECO:0000256" key="4">
    <source>
        <dbReference type="ARBA" id="ARBA00022989"/>
    </source>
</evidence>
<dbReference type="PRINTS" id="PR00237">
    <property type="entry name" value="GPCRRHODOPSN"/>
</dbReference>
<dbReference type="GO" id="GO:0060326">
    <property type="term" value="P:cell chemotaxis"/>
    <property type="evidence" value="ECO:0007669"/>
    <property type="project" value="TreeGrafter"/>
</dbReference>
<dbReference type="GO" id="GO:0009897">
    <property type="term" value="C:external side of plasma membrane"/>
    <property type="evidence" value="ECO:0007669"/>
    <property type="project" value="TreeGrafter"/>
</dbReference>
<comment type="subcellular location">
    <subcellularLocation>
        <location evidence="1">Cell membrane</location>
        <topology evidence="1">Multi-pass membrane protein</topology>
    </subcellularLocation>
</comment>
<comment type="caution">
    <text evidence="13">The sequence shown here is derived from an EMBL/GenBank/DDBJ whole genome shotgun (WGS) entry which is preliminary data.</text>
</comment>
<keyword evidence="9" id="KW-0325">Glycoprotein</keyword>
<dbReference type="PANTHER" id="PTHR10489:SF655">
    <property type="entry name" value="C-C CHEMOKINE RECEPTOR-LIKE 2"/>
    <property type="match status" value="1"/>
</dbReference>
<keyword evidence="2" id="KW-1003">Cell membrane</keyword>
<dbReference type="PRINTS" id="PR00657">
    <property type="entry name" value="CCCHEMOKINER"/>
</dbReference>
<evidence type="ECO:0000256" key="2">
    <source>
        <dbReference type="ARBA" id="ARBA00022475"/>
    </source>
</evidence>
<evidence type="ECO:0000256" key="1">
    <source>
        <dbReference type="ARBA" id="ARBA00004651"/>
    </source>
</evidence>
<feature type="domain" description="G-protein coupled receptors family 1 profile" evidence="12">
    <location>
        <begin position="53"/>
        <end position="303"/>
    </location>
</feature>
<dbReference type="GO" id="GO:0019722">
    <property type="term" value="P:calcium-mediated signaling"/>
    <property type="evidence" value="ECO:0007669"/>
    <property type="project" value="TreeGrafter"/>
</dbReference>
<feature type="transmembrane region" description="Helical" evidence="11">
    <location>
        <begin position="109"/>
        <end position="130"/>
    </location>
</feature>
<keyword evidence="10" id="KW-0807">Transducer</keyword>
<keyword evidence="14" id="KW-1185">Reference proteome</keyword>
<dbReference type="Gene3D" id="1.20.1070.10">
    <property type="entry name" value="Rhodopsin 7-helix transmembrane proteins"/>
    <property type="match status" value="1"/>
</dbReference>
<dbReference type="InterPro" id="IPR050119">
    <property type="entry name" value="CCR1-9-like"/>
</dbReference>
<dbReference type="GO" id="GO:0005737">
    <property type="term" value="C:cytoplasm"/>
    <property type="evidence" value="ECO:0007669"/>
    <property type="project" value="TreeGrafter"/>
</dbReference>
<feature type="transmembrane region" description="Helical" evidence="11">
    <location>
        <begin position="142"/>
        <end position="167"/>
    </location>
</feature>
<dbReference type="InterPro" id="IPR000355">
    <property type="entry name" value="Chemokine_rcpt"/>
</dbReference>
<evidence type="ECO:0000256" key="7">
    <source>
        <dbReference type="ARBA" id="ARBA00023157"/>
    </source>
</evidence>
<dbReference type="Proteomes" id="UP001488838">
    <property type="component" value="Unassembled WGS sequence"/>
</dbReference>
<gene>
    <name evidence="13" type="ORF">U0070_021685</name>
</gene>
<evidence type="ECO:0000313" key="13">
    <source>
        <dbReference type="EMBL" id="KAK7816888.1"/>
    </source>
</evidence>
<evidence type="ECO:0000259" key="12">
    <source>
        <dbReference type="PROSITE" id="PS50262"/>
    </source>
</evidence>
<evidence type="ECO:0000256" key="6">
    <source>
        <dbReference type="ARBA" id="ARBA00023136"/>
    </source>
</evidence>
<dbReference type="InterPro" id="IPR000276">
    <property type="entry name" value="GPCR_Rhodpsn"/>
</dbReference>
<feature type="transmembrane region" description="Helical" evidence="11">
    <location>
        <begin position="202"/>
        <end position="222"/>
    </location>
</feature>
<feature type="transmembrane region" description="Helical" evidence="11">
    <location>
        <begin position="39"/>
        <end position="62"/>
    </location>
</feature>
<keyword evidence="7" id="KW-1015">Disulfide bond</keyword>
<feature type="transmembrane region" description="Helical" evidence="11">
    <location>
        <begin position="74"/>
        <end position="97"/>
    </location>
</feature>
<name>A0AAW0IRG2_MYOGA</name>
<dbReference type="Pfam" id="PF00001">
    <property type="entry name" value="7tm_1"/>
    <property type="match status" value="1"/>
</dbReference>
<keyword evidence="5" id="KW-0297">G-protein coupled receptor</keyword>
<keyword evidence="4 11" id="KW-1133">Transmembrane helix</keyword>
<dbReference type="GO" id="GO:0006955">
    <property type="term" value="P:immune response"/>
    <property type="evidence" value="ECO:0007669"/>
    <property type="project" value="TreeGrafter"/>
</dbReference>
<dbReference type="PROSITE" id="PS50262">
    <property type="entry name" value="G_PROTEIN_RECEP_F1_2"/>
    <property type="match status" value="1"/>
</dbReference>
<dbReference type="SUPFAM" id="SSF81321">
    <property type="entry name" value="Family A G protein-coupled receptor-like"/>
    <property type="match status" value="1"/>
</dbReference>
<dbReference type="InterPro" id="IPR017452">
    <property type="entry name" value="GPCR_Rhodpsn_7TM"/>
</dbReference>
<evidence type="ECO:0000256" key="11">
    <source>
        <dbReference type="SAM" id="Phobius"/>
    </source>
</evidence>
<dbReference type="GO" id="GO:0007204">
    <property type="term" value="P:positive regulation of cytosolic calcium ion concentration"/>
    <property type="evidence" value="ECO:0007669"/>
    <property type="project" value="TreeGrafter"/>
</dbReference>
<dbReference type="GO" id="GO:0016493">
    <property type="term" value="F:C-C chemokine receptor activity"/>
    <property type="evidence" value="ECO:0007669"/>
    <property type="project" value="TreeGrafter"/>
</dbReference>
<protein>
    <recommendedName>
        <fullName evidence="12">G-protein coupled receptors family 1 profile domain-containing protein</fullName>
    </recommendedName>
</protein>
<keyword evidence="8" id="KW-0675">Receptor</keyword>
<dbReference type="PANTHER" id="PTHR10489">
    <property type="entry name" value="CELL ADHESION MOLECULE"/>
    <property type="match status" value="1"/>
</dbReference>
<feature type="transmembrane region" description="Helical" evidence="11">
    <location>
        <begin position="242"/>
        <end position="264"/>
    </location>
</feature>
<dbReference type="GO" id="GO:0019957">
    <property type="term" value="F:C-C chemokine binding"/>
    <property type="evidence" value="ECO:0007669"/>
    <property type="project" value="TreeGrafter"/>
</dbReference>
<accession>A0AAW0IRG2</accession>
<evidence type="ECO:0000256" key="9">
    <source>
        <dbReference type="ARBA" id="ARBA00023180"/>
    </source>
</evidence>
<dbReference type="EMBL" id="JBBHLL010000099">
    <property type="protein sequence ID" value="KAK7816888.1"/>
    <property type="molecule type" value="Genomic_DNA"/>
</dbReference>
<sequence length="357" mass="39999">MDNYTVAPENDYDVFITDDPDCCVTEKPPTPELVSAQQVLGFCCAVFAVGLLDNAVAVFMLVRYKGLKNVGSIYLLNLAAANLCFLLPLPFWAHAAALGESPGNGTCRILVGLHSTGLYSEALFNILLLVQGYKVFSQGRLSSALTAVPGSVVTSALAWAIAIALSLPESVLYRPQREREKLKCAFGKPHFLPIEEPFWKHFLTLKMNILVLVFPLLVFIFCCGQLRKTQSTRERQNDLRKLALVMAGVFLWMWAPYGIVLFLFEFREHSSLQDEENRYHLEASIQVTQLIATAHCCVNPLICLLLDKAFTSYLCSLFPRCNDAPFQRRGDSQRATPRSGRDQTVELYHIVPQRQDT</sequence>
<evidence type="ECO:0000256" key="5">
    <source>
        <dbReference type="ARBA" id="ARBA00023040"/>
    </source>
</evidence>
<evidence type="ECO:0000256" key="8">
    <source>
        <dbReference type="ARBA" id="ARBA00023170"/>
    </source>
</evidence>
<dbReference type="GO" id="GO:0006954">
    <property type="term" value="P:inflammatory response"/>
    <property type="evidence" value="ECO:0007669"/>
    <property type="project" value="TreeGrafter"/>
</dbReference>
<keyword evidence="3 11" id="KW-0812">Transmembrane</keyword>
<organism evidence="13 14">
    <name type="scientific">Myodes glareolus</name>
    <name type="common">Bank vole</name>
    <name type="synonym">Clethrionomys glareolus</name>
    <dbReference type="NCBI Taxonomy" id="447135"/>
    <lineage>
        <taxon>Eukaryota</taxon>
        <taxon>Metazoa</taxon>
        <taxon>Chordata</taxon>
        <taxon>Craniata</taxon>
        <taxon>Vertebrata</taxon>
        <taxon>Euteleostomi</taxon>
        <taxon>Mammalia</taxon>
        <taxon>Eutheria</taxon>
        <taxon>Euarchontoglires</taxon>
        <taxon>Glires</taxon>
        <taxon>Rodentia</taxon>
        <taxon>Myomorpha</taxon>
        <taxon>Muroidea</taxon>
        <taxon>Cricetidae</taxon>
        <taxon>Arvicolinae</taxon>
        <taxon>Myodes</taxon>
    </lineage>
</organism>
<proteinExistence type="predicted"/>
<evidence type="ECO:0000256" key="10">
    <source>
        <dbReference type="ARBA" id="ARBA00023224"/>
    </source>
</evidence>
<dbReference type="AlphaFoldDB" id="A0AAW0IRG2"/>
<evidence type="ECO:0000256" key="3">
    <source>
        <dbReference type="ARBA" id="ARBA00022692"/>
    </source>
</evidence>
<keyword evidence="6 11" id="KW-0472">Membrane</keyword>
<evidence type="ECO:0000313" key="14">
    <source>
        <dbReference type="Proteomes" id="UP001488838"/>
    </source>
</evidence>
<reference evidence="13 14" key="1">
    <citation type="journal article" date="2023" name="bioRxiv">
        <title>Conserved and derived expression patterns and positive selection on dental genes reveal complex evolutionary context of ever-growing rodent molars.</title>
        <authorList>
            <person name="Calamari Z.T."/>
            <person name="Song A."/>
            <person name="Cohen E."/>
            <person name="Akter M."/>
            <person name="Roy R.D."/>
            <person name="Hallikas O."/>
            <person name="Christensen M.M."/>
            <person name="Li P."/>
            <person name="Marangoni P."/>
            <person name="Jernvall J."/>
            <person name="Klein O.D."/>
        </authorList>
    </citation>
    <scope>NUCLEOTIDE SEQUENCE [LARGE SCALE GENOMIC DNA]</scope>
    <source>
        <strain evidence="13">V071</strain>
    </source>
</reference>